<keyword evidence="3" id="KW-1185">Reference proteome</keyword>
<evidence type="ECO:0000313" key="3">
    <source>
        <dbReference type="Proteomes" id="UP000266841"/>
    </source>
</evidence>
<evidence type="ECO:0000256" key="1">
    <source>
        <dbReference type="SAM" id="MobiDB-lite"/>
    </source>
</evidence>
<reference evidence="2 3" key="1">
    <citation type="journal article" date="2012" name="Genome Biol.">
        <title>Genome and low-iron response of an oceanic diatom adapted to chronic iron limitation.</title>
        <authorList>
            <person name="Lommer M."/>
            <person name="Specht M."/>
            <person name="Roy A.S."/>
            <person name="Kraemer L."/>
            <person name="Andreson R."/>
            <person name="Gutowska M.A."/>
            <person name="Wolf J."/>
            <person name="Bergner S.V."/>
            <person name="Schilhabel M.B."/>
            <person name="Klostermeier U.C."/>
            <person name="Beiko R.G."/>
            <person name="Rosenstiel P."/>
            <person name="Hippler M."/>
            <person name="Laroche J."/>
        </authorList>
    </citation>
    <scope>NUCLEOTIDE SEQUENCE [LARGE SCALE GENOMIC DNA]</scope>
    <source>
        <strain evidence="2 3">CCMP1005</strain>
    </source>
</reference>
<dbReference type="Proteomes" id="UP000266841">
    <property type="component" value="Unassembled WGS sequence"/>
</dbReference>
<dbReference type="EMBL" id="AGNL01000393">
    <property type="protein sequence ID" value="EJK77803.1"/>
    <property type="molecule type" value="Genomic_DNA"/>
</dbReference>
<feature type="compositionally biased region" description="Basic and acidic residues" evidence="1">
    <location>
        <begin position="164"/>
        <end position="188"/>
    </location>
</feature>
<accession>K0TGF0</accession>
<dbReference type="AlphaFoldDB" id="K0TGF0"/>
<protein>
    <submittedName>
        <fullName evidence="2">Uncharacterized protein</fullName>
    </submittedName>
</protein>
<evidence type="ECO:0000313" key="2">
    <source>
        <dbReference type="EMBL" id="EJK77803.1"/>
    </source>
</evidence>
<comment type="caution">
    <text evidence="2">The sequence shown here is derived from an EMBL/GenBank/DDBJ whole genome shotgun (WGS) entry which is preliminary data.</text>
</comment>
<gene>
    <name evidence="2" type="ORF">THAOC_00340</name>
</gene>
<proteinExistence type="predicted"/>
<organism evidence="2 3">
    <name type="scientific">Thalassiosira oceanica</name>
    <name type="common">Marine diatom</name>
    <dbReference type="NCBI Taxonomy" id="159749"/>
    <lineage>
        <taxon>Eukaryota</taxon>
        <taxon>Sar</taxon>
        <taxon>Stramenopiles</taxon>
        <taxon>Ochrophyta</taxon>
        <taxon>Bacillariophyta</taxon>
        <taxon>Coscinodiscophyceae</taxon>
        <taxon>Thalassiosirophycidae</taxon>
        <taxon>Thalassiosirales</taxon>
        <taxon>Thalassiosiraceae</taxon>
        <taxon>Thalassiosira</taxon>
    </lineage>
</organism>
<name>K0TGF0_THAOC</name>
<feature type="region of interest" description="Disordered" evidence="1">
    <location>
        <begin position="156"/>
        <end position="188"/>
    </location>
</feature>
<sequence length="188" mass="20716">MVGKPESTGKQLIDDAELSGEATLLATNREKFNELAISTHRSNNWGTVKALMGGKRMLQRLERNINEEESRRMLGLAITQRDIEASAAQEKFFRMNADAQARKTDVLKARLVGQQDSMKLELGKAKAFAKVAGYDAIDSCFAANFDMKANGADSKAAAMSKAAANDDLRGAKDPHRIKQSREVRRSIE</sequence>